<protein>
    <submittedName>
        <fullName evidence="1">Uncharacterized protein</fullName>
    </submittedName>
</protein>
<feature type="non-terminal residue" evidence="1">
    <location>
        <position position="1"/>
    </location>
</feature>
<organism evidence="1 2">
    <name type="scientific">Polyplax serrata</name>
    <name type="common">Common mouse louse</name>
    <dbReference type="NCBI Taxonomy" id="468196"/>
    <lineage>
        <taxon>Eukaryota</taxon>
        <taxon>Metazoa</taxon>
        <taxon>Ecdysozoa</taxon>
        <taxon>Arthropoda</taxon>
        <taxon>Hexapoda</taxon>
        <taxon>Insecta</taxon>
        <taxon>Pterygota</taxon>
        <taxon>Neoptera</taxon>
        <taxon>Paraneoptera</taxon>
        <taxon>Psocodea</taxon>
        <taxon>Troctomorpha</taxon>
        <taxon>Phthiraptera</taxon>
        <taxon>Anoplura</taxon>
        <taxon>Polyplacidae</taxon>
        <taxon>Polyplax</taxon>
    </lineage>
</organism>
<comment type="caution">
    <text evidence="1">The sequence shown here is derived from an EMBL/GenBank/DDBJ whole genome shotgun (WGS) entry which is preliminary data.</text>
</comment>
<sequence>DDFDGSETASWNLGAVGFEKRQACLVERQIIRSGMEYLEPKEGQAEEKINK</sequence>
<name>A0AAN8PWM6_POLSC</name>
<dbReference type="Proteomes" id="UP001372834">
    <property type="component" value="Unassembled WGS sequence"/>
</dbReference>
<accession>A0AAN8PWM6</accession>
<dbReference type="EMBL" id="JAWJWE010000038">
    <property type="protein sequence ID" value="KAK6623714.1"/>
    <property type="molecule type" value="Genomic_DNA"/>
</dbReference>
<dbReference type="AlphaFoldDB" id="A0AAN8PWM6"/>
<reference evidence="1 2" key="1">
    <citation type="submission" date="2023-10" db="EMBL/GenBank/DDBJ databases">
        <title>Genomes of two closely related lineages of the louse Polyplax serrata with different host specificities.</title>
        <authorList>
            <person name="Martinu J."/>
            <person name="Tarabai H."/>
            <person name="Stefka J."/>
            <person name="Hypsa V."/>
        </authorList>
    </citation>
    <scope>NUCLEOTIDE SEQUENCE [LARGE SCALE GENOMIC DNA]</scope>
    <source>
        <strain evidence="1">HR10_N</strain>
    </source>
</reference>
<gene>
    <name evidence="1" type="ORF">RUM43_009566</name>
</gene>
<evidence type="ECO:0000313" key="1">
    <source>
        <dbReference type="EMBL" id="KAK6623714.1"/>
    </source>
</evidence>
<evidence type="ECO:0000313" key="2">
    <source>
        <dbReference type="Proteomes" id="UP001372834"/>
    </source>
</evidence>
<proteinExistence type="predicted"/>